<dbReference type="PANTHER" id="PTHR48050:SF13">
    <property type="entry name" value="STEROL 3-BETA-GLUCOSYLTRANSFERASE UGT80A2"/>
    <property type="match status" value="1"/>
</dbReference>
<dbReference type="GO" id="GO:0017000">
    <property type="term" value="P:antibiotic biosynthetic process"/>
    <property type="evidence" value="ECO:0007669"/>
    <property type="project" value="UniProtKB-ARBA"/>
</dbReference>
<name>A0A1H2PPS1_9BURK</name>
<dbReference type="AlphaFoldDB" id="A0A1H2PPS1"/>
<dbReference type="InterPro" id="IPR035595">
    <property type="entry name" value="UDP_glycos_trans_CS"/>
</dbReference>
<dbReference type="CDD" id="cd03784">
    <property type="entry name" value="GT1_Gtf-like"/>
    <property type="match status" value="1"/>
</dbReference>
<sequence>MSTIRAMRLGIIAPPFFSHFNALEALAAELVARGHRVTFIHQADARGWLRDGAVGFETVGTRSHPPGSLAATLRRAANPGGPLGLRRVIVEMARTTAMLCEALPEVATALHLDGLVCDQMEAAGGLVAEALGLPFVSVACALPVNREPGLPLPVMPFSYGDDERSLAICRGSTQVYDVLMTPHRRTIAAQATRLGLPARDGLHACLSPYAQLSQTVAAFDFPRRQAPAGFHAVGPLRVSRAMQRALPFPVAADRPFVFASLGTLQGHRLPIFRRIARACRALDAQLLIAHCGGLDAAAADRLRADGATWVTDFVDQSAALARADAVVSHGGLNTVMDAVAARTPILVLPIAFDQAGVAARVVHAGIGLRLSRRASARALRDRLATLLDTSSAAAAQRRQRLAALAEALDEAGGVAYAADIVESVLAQHAARTLAPAVPATPYDRASPSPGHGPASDARRAAASAGADPGAVQ</sequence>
<evidence type="ECO:0000313" key="5">
    <source>
        <dbReference type="Proteomes" id="UP000243719"/>
    </source>
</evidence>
<keyword evidence="5" id="KW-1185">Reference proteome</keyword>
<gene>
    <name evidence="4" type="ORF">SAMN05216551_104350</name>
</gene>
<dbReference type="EMBL" id="FNLO01000004">
    <property type="protein sequence ID" value="SDV48313.1"/>
    <property type="molecule type" value="Genomic_DNA"/>
</dbReference>
<dbReference type="Pfam" id="PF04101">
    <property type="entry name" value="Glyco_tran_28_C"/>
    <property type="match status" value="1"/>
</dbReference>
<dbReference type="PANTHER" id="PTHR48050">
    <property type="entry name" value="STEROL 3-BETA-GLUCOSYLTRANSFERASE"/>
    <property type="match status" value="1"/>
</dbReference>
<feature type="domain" description="Glycosyl transferase family 28 C-terminal" evidence="3">
    <location>
        <begin position="308"/>
        <end position="399"/>
    </location>
</feature>
<dbReference type="RefSeq" id="WP_235837866.1">
    <property type="nucleotide sequence ID" value="NZ_FNLO01000004.1"/>
</dbReference>
<feature type="region of interest" description="Disordered" evidence="2">
    <location>
        <begin position="438"/>
        <end position="472"/>
    </location>
</feature>
<keyword evidence="1 4" id="KW-0808">Transferase</keyword>
<proteinExistence type="predicted"/>
<reference evidence="5" key="1">
    <citation type="submission" date="2016-09" db="EMBL/GenBank/DDBJ databases">
        <authorList>
            <person name="Varghese N."/>
            <person name="Submissions S."/>
        </authorList>
    </citation>
    <scope>NUCLEOTIDE SEQUENCE [LARGE SCALE GENOMIC DNA]</scope>
    <source>
        <strain evidence="5">JS23</strain>
    </source>
</reference>
<dbReference type="Proteomes" id="UP000243719">
    <property type="component" value="Unassembled WGS sequence"/>
</dbReference>
<accession>A0A1H2PPS1</accession>
<dbReference type="SUPFAM" id="SSF53756">
    <property type="entry name" value="UDP-Glycosyltransferase/glycogen phosphorylase"/>
    <property type="match status" value="1"/>
</dbReference>
<dbReference type="Gene3D" id="3.40.50.2000">
    <property type="entry name" value="Glycogen Phosphorylase B"/>
    <property type="match status" value="2"/>
</dbReference>
<dbReference type="GO" id="GO:0016758">
    <property type="term" value="F:hexosyltransferase activity"/>
    <property type="evidence" value="ECO:0007669"/>
    <property type="project" value="InterPro"/>
</dbReference>
<evidence type="ECO:0000256" key="2">
    <source>
        <dbReference type="SAM" id="MobiDB-lite"/>
    </source>
</evidence>
<feature type="compositionally biased region" description="Low complexity" evidence="2">
    <location>
        <begin position="460"/>
        <end position="472"/>
    </location>
</feature>
<organism evidence="4 5">
    <name type="scientific">Chitinasiproducens palmae</name>
    <dbReference type="NCBI Taxonomy" id="1770053"/>
    <lineage>
        <taxon>Bacteria</taxon>
        <taxon>Pseudomonadati</taxon>
        <taxon>Pseudomonadota</taxon>
        <taxon>Betaproteobacteria</taxon>
        <taxon>Burkholderiales</taxon>
        <taxon>Burkholderiaceae</taxon>
        <taxon>Chitinasiproducens</taxon>
    </lineage>
</organism>
<evidence type="ECO:0000259" key="3">
    <source>
        <dbReference type="Pfam" id="PF04101"/>
    </source>
</evidence>
<dbReference type="STRING" id="1770053.SAMN05216551_104350"/>
<dbReference type="InterPro" id="IPR050426">
    <property type="entry name" value="Glycosyltransferase_28"/>
</dbReference>
<dbReference type="GO" id="GO:0008194">
    <property type="term" value="F:UDP-glycosyltransferase activity"/>
    <property type="evidence" value="ECO:0007669"/>
    <property type="project" value="InterPro"/>
</dbReference>
<dbReference type="InterPro" id="IPR002213">
    <property type="entry name" value="UDP_glucos_trans"/>
</dbReference>
<dbReference type="InterPro" id="IPR007235">
    <property type="entry name" value="Glyco_trans_28_C"/>
</dbReference>
<protein>
    <submittedName>
        <fullName evidence="4">Glycosyltransferase, MGT family</fullName>
    </submittedName>
</protein>
<evidence type="ECO:0000256" key="1">
    <source>
        <dbReference type="ARBA" id="ARBA00022679"/>
    </source>
</evidence>
<dbReference type="PROSITE" id="PS00375">
    <property type="entry name" value="UDPGT"/>
    <property type="match status" value="1"/>
</dbReference>
<evidence type="ECO:0000313" key="4">
    <source>
        <dbReference type="EMBL" id="SDV48313.1"/>
    </source>
</evidence>